<organism evidence="2 3">
    <name type="scientific">Brassica napus</name>
    <name type="common">Rape</name>
    <dbReference type="NCBI Taxonomy" id="3708"/>
    <lineage>
        <taxon>Eukaryota</taxon>
        <taxon>Viridiplantae</taxon>
        <taxon>Streptophyta</taxon>
        <taxon>Embryophyta</taxon>
        <taxon>Tracheophyta</taxon>
        <taxon>Spermatophyta</taxon>
        <taxon>Magnoliopsida</taxon>
        <taxon>eudicotyledons</taxon>
        <taxon>Gunneridae</taxon>
        <taxon>Pentapetalae</taxon>
        <taxon>rosids</taxon>
        <taxon>malvids</taxon>
        <taxon>Brassicales</taxon>
        <taxon>Brassicaceae</taxon>
        <taxon>Brassiceae</taxon>
        <taxon>Brassica</taxon>
    </lineage>
</organism>
<reference evidence="2 3" key="1">
    <citation type="submission" date="2021-05" db="EMBL/GenBank/DDBJ databases">
        <title>Genome Assembly of Synthetic Allotetraploid Brassica napus Reveals Homoeologous Exchanges between Subgenomes.</title>
        <authorList>
            <person name="Davis J.T."/>
        </authorList>
    </citation>
    <scope>NUCLEOTIDE SEQUENCE [LARGE SCALE GENOMIC DNA]</scope>
    <source>
        <strain evidence="3">cv. Da-Ae</strain>
        <tissue evidence="2">Seedling</tissue>
    </source>
</reference>
<sequence>LHLLKNVSLLLQLLKPASFSQPSTLPGLGRTTQTIGFPQHKKGGEFVGFKLLFLGEKDSVIHRFIPVGLANHYRPSLLASSVAKVGLKIHPIIGLGNSGYATSQKPFYRGNAMLGPFEVVYRPNSTT</sequence>
<feature type="signal peptide" evidence="1">
    <location>
        <begin position="1"/>
        <end position="19"/>
    </location>
</feature>
<dbReference type="EMBL" id="JAGKQM010000006">
    <property type="protein sequence ID" value="KAH0922830.1"/>
    <property type="molecule type" value="Genomic_DNA"/>
</dbReference>
<comment type="caution">
    <text evidence="2">The sequence shown here is derived from an EMBL/GenBank/DDBJ whole genome shotgun (WGS) entry which is preliminary data.</text>
</comment>
<accession>A0ABQ8D0E7</accession>
<keyword evidence="3" id="KW-1185">Reference proteome</keyword>
<feature type="non-terminal residue" evidence="2">
    <location>
        <position position="1"/>
    </location>
</feature>
<proteinExistence type="predicted"/>
<feature type="chain" id="PRO_5046496736" evidence="1">
    <location>
        <begin position="20"/>
        <end position="127"/>
    </location>
</feature>
<evidence type="ECO:0000313" key="3">
    <source>
        <dbReference type="Proteomes" id="UP000824890"/>
    </source>
</evidence>
<dbReference type="Proteomes" id="UP000824890">
    <property type="component" value="Unassembled WGS sequence"/>
</dbReference>
<evidence type="ECO:0000313" key="2">
    <source>
        <dbReference type="EMBL" id="KAH0922830.1"/>
    </source>
</evidence>
<protein>
    <submittedName>
        <fullName evidence="2">Uncharacterized protein</fullName>
    </submittedName>
</protein>
<gene>
    <name evidence="2" type="ORF">HID58_022848</name>
</gene>
<keyword evidence="1" id="KW-0732">Signal</keyword>
<name>A0ABQ8D0E7_BRANA</name>
<evidence type="ECO:0000256" key="1">
    <source>
        <dbReference type="SAM" id="SignalP"/>
    </source>
</evidence>